<protein>
    <recommendedName>
        <fullName evidence="3">Lysine transporter LysE</fullName>
    </recommendedName>
</protein>
<reference evidence="2" key="1">
    <citation type="submission" date="2018-12" db="EMBL/GenBank/DDBJ databases">
        <title>Draft genome sequence of Flaovobacterium columnare BGFS27 isolated from channel catfish in Alabama.</title>
        <authorList>
            <person name="Cai W."/>
            <person name="Arias C."/>
        </authorList>
    </citation>
    <scope>NUCLEOTIDE SEQUENCE [LARGE SCALE GENOMIC DNA]</scope>
    <source>
        <strain evidence="2">BGFS27</strain>
    </source>
</reference>
<organism evidence="2">
    <name type="scientific">Flavobacterium columnare</name>
    <dbReference type="NCBI Taxonomy" id="996"/>
    <lineage>
        <taxon>Bacteria</taxon>
        <taxon>Pseudomonadati</taxon>
        <taxon>Bacteroidota</taxon>
        <taxon>Flavobacteriia</taxon>
        <taxon>Flavobacteriales</taxon>
        <taxon>Flavobacteriaceae</taxon>
        <taxon>Flavobacterium</taxon>
    </lineage>
</organism>
<feature type="transmembrane region" description="Helical" evidence="1">
    <location>
        <begin position="38"/>
        <end position="60"/>
    </location>
</feature>
<keyword evidence="1" id="KW-0812">Transmembrane</keyword>
<evidence type="ECO:0008006" key="3">
    <source>
        <dbReference type="Google" id="ProtNLM"/>
    </source>
</evidence>
<keyword evidence="1" id="KW-1133">Transmembrane helix</keyword>
<dbReference type="RefSeq" id="WP_060381992.1">
    <property type="nucleotide sequence ID" value="NZ_MTDB01000012.1"/>
</dbReference>
<keyword evidence="1" id="KW-0472">Membrane</keyword>
<comment type="caution">
    <text evidence="2">The sequence shown here is derived from an EMBL/GenBank/DDBJ whole genome shotgun (WGS) entry which is preliminary data.</text>
</comment>
<dbReference type="EMBL" id="RWGX01000004">
    <property type="protein sequence ID" value="RVU87915.1"/>
    <property type="molecule type" value="Genomic_DNA"/>
</dbReference>
<accession>A0AA94EZJ8</accession>
<gene>
    <name evidence="2" type="ORF">EJB19_06750</name>
</gene>
<dbReference type="GeneID" id="56894947"/>
<sequence>MNLKIKNIVVGFTISFIGSIPLGYLNIIGLHYYKKSNLFSTLVYLLGVVLIESFIIYFTAKGISRINLNPKLKTKISLFSILFLLLLSYLAKQPVDLEKTNNQVFILKQILEHPLCTGMLFSGLNFSQIPFWLSWNVYILNEKYIIPSQNGLLLYTFGAVVGTYTGMLSLIIFLDKTTNYIQLPLQKYISVFFISLAIWQSFILIKNRYISKN</sequence>
<feature type="transmembrane region" description="Helical" evidence="1">
    <location>
        <begin position="119"/>
        <end position="140"/>
    </location>
</feature>
<evidence type="ECO:0000256" key="1">
    <source>
        <dbReference type="SAM" id="Phobius"/>
    </source>
</evidence>
<name>A0AA94EZJ8_9FLAO</name>
<proteinExistence type="predicted"/>
<dbReference type="KEGG" id="fcv:AWN65_04070"/>
<dbReference type="AlphaFoldDB" id="A0AA94EZJ8"/>
<feature type="transmembrane region" description="Helical" evidence="1">
    <location>
        <begin position="152"/>
        <end position="173"/>
    </location>
</feature>
<feature type="transmembrane region" description="Helical" evidence="1">
    <location>
        <begin position="72"/>
        <end position="91"/>
    </location>
</feature>
<feature type="transmembrane region" description="Helical" evidence="1">
    <location>
        <begin position="185"/>
        <end position="205"/>
    </location>
</feature>
<evidence type="ECO:0000313" key="2">
    <source>
        <dbReference type="EMBL" id="RVU87915.1"/>
    </source>
</evidence>
<feature type="transmembrane region" description="Helical" evidence="1">
    <location>
        <begin position="7"/>
        <end position="32"/>
    </location>
</feature>